<dbReference type="PATRIC" id="fig|1072256.5.peg.1863"/>
<dbReference type="Pfam" id="PF14020">
    <property type="entry name" value="DUF4236"/>
    <property type="match status" value="1"/>
</dbReference>
<feature type="domain" description="DUF4236" evidence="1">
    <location>
        <begin position="3"/>
        <end position="52"/>
    </location>
</feature>
<dbReference type="OrthoDB" id="3297468at2"/>
<reference evidence="3" key="2">
    <citation type="submission" date="2015-05" db="EMBL/GenBank/DDBJ databases">
        <title>Complete genome sequence of Corynebacterium uterequi DSM 45634, isolated from the uterus of a maiden mare.</title>
        <authorList>
            <person name="Ruckert C."/>
            <person name="Albersmeier A."/>
            <person name="Winkler A."/>
            <person name="Tauch A."/>
        </authorList>
    </citation>
    <scope>NUCLEOTIDE SEQUENCE [LARGE SCALE GENOMIC DNA]</scope>
    <source>
        <strain evidence="3">DSM 45634</strain>
    </source>
</reference>
<dbReference type="Proteomes" id="UP000035548">
    <property type="component" value="Chromosome"/>
</dbReference>
<dbReference type="STRING" id="1072256.CUTER_09460"/>
<proteinExistence type="predicted"/>
<name>A0A0G3HGH8_9CORY</name>
<gene>
    <name evidence="2" type="ORF">CUTER_09460</name>
</gene>
<dbReference type="EMBL" id="CP011546">
    <property type="protein sequence ID" value="AKK11860.1"/>
    <property type="molecule type" value="Genomic_DNA"/>
</dbReference>
<keyword evidence="3" id="KW-1185">Reference proteome</keyword>
<evidence type="ECO:0000313" key="2">
    <source>
        <dbReference type="EMBL" id="AKK11860.1"/>
    </source>
</evidence>
<organism evidence="2 3">
    <name type="scientific">Corynebacterium uterequi</name>
    <dbReference type="NCBI Taxonomy" id="1072256"/>
    <lineage>
        <taxon>Bacteria</taxon>
        <taxon>Bacillati</taxon>
        <taxon>Actinomycetota</taxon>
        <taxon>Actinomycetes</taxon>
        <taxon>Mycobacteriales</taxon>
        <taxon>Corynebacteriaceae</taxon>
        <taxon>Corynebacterium</taxon>
    </lineage>
</organism>
<protein>
    <submittedName>
        <fullName evidence="2">Putative DUF4236 family protein</fullName>
    </submittedName>
</protein>
<accession>A0A0G3HGH8</accession>
<dbReference type="RefSeq" id="WP_082121348.1">
    <property type="nucleotide sequence ID" value="NZ_CP011546.1"/>
</dbReference>
<sequence>MGLYFRKRQKLGKDSWLNLSGSGVSASKKIGPITINSRGGLWVNLPGGLNFRGRWRK</sequence>
<reference evidence="2 3" key="1">
    <citation type="journal article" date="2015" name="Genome Announc.">
        <title>Virulence Factor Genes Detected in the Complete Genome Sequence of Corynebacterium uterequi DSM 45634, Isolated from the Uterus of a Maiden Mare.</title>
        <authorList>
            <person name="Ruckert C."/>
            <person name="Kriete M."/>
            <person name="Jaenicke S."/>
            <person name="Winkler A."/>
            <person name="Tauch A."/>
        </authorList>
    </citation>
    <scope>NUCLEOTIDE SEQUENCE [LARGE SCALE GENOMIC DNA]</scope>
    <source>
        <strain evidence="2 3">DSM 45634</strain>
    </source>
</reference>
<dbReference type="AlphaFoldDB" id="A0A0G3HGH8"/>
<evidence type="ECO:0000259" key="1">
    <source>
        <dbReference type="Pfam" id="PF14020"/>
    </source>
</evidence>
<evidence type="ECO:0000313" key="3">
    <source>
        <dbReference type="Proteomes" id="UP000035548"/>
    </source>
</evidence>
<dbReference type="KEGG" id="cut:CUTER_09460"/>
<dbReference type="InterPro" id="IPR025330">
    <property type="entry name" value="DUF4236"/>
</dbReference>